<keyword evidence="3" id="KW-1185">Reference proteome</keyword>
<keyword evidence="1" id="KW-0732">Signal</keyword>
<organism evidence="2 3">
    <name type="scientific">Coniochaeta ligniaria NRRL 30616</name>
    <dbReference type="NCBI Taxonomy" id="1408157"/>
    <lineage>
        <taxon>Eukaryota</taxon>
        <taxon>Fungi</taxon>
        <taxon>Dikarya</taxon>
        <taxon>Ascomycota</taxon>
        <taxon>Pezizomycotina</taxon>
        <taxon>Sordariomycetes</taxon>
        <taxon>Sordariomycetidae</taxon>
        <taxon>Coniochaetales</taxon>
        <taxon>Coniochaetaceae</taxon>
        <taxon>Coniochaeta</taxon>
    </lineage>
</organism>
<evidence type="ECO:0000256" key="1">
    <source>
        <dbReference type="SAM" id="SignalP"/>
    </source>
</evidence>
<feature type="signal peptide" evidence="1">
    <location>
        <begin position="1"/>
        <end position="23"/>
    </location>
</feature>
<dbReference type="EMBL" id="KV875093">
    <property type="protein sequence ID" value="OIW34346.1"/>
    <property type="molecule type" value="Genomic_DNA"/>
</dbReference>
<dbReference type="OrthoDB" id="3643156at2759"/>
<feature type="chain" id="PRO_5012023863" evidence="1">
    <location>
        <begin position="24"/>
        <end position="326"/>
    </location>
</feature>
<evidence type="ECO:0000313" key="2">
    <source>
        <dbReference type="EMBL" id="OIW34346.1"/>
    </source>
</evidence>
<dbReference type="InParanoid" id="A0A1J7K2G4"/>
<protein>
    <submittedName>
        <fullName evidence="2">Uncharacterized protein</fullName>
    </submittedName>
</protein>
<accession>A0A1J7K2G4</accession>
<name>A0A1J7K2G4_9PEZI</name>
<dbReference type="Proteomes" id="UP000182658">
    <property type="component" value="Unassembled WGS sequence"/>
</dbReference>
<dbReference type="AlphaFoldDB" id="A0A1J7K2G4"/>
<proteinExistence type="predicted"/>
<gene>
    <name evidence="2" type="ORF">CONLIGDRAFT_688142</name>
</gene>
<reference evidence="2 3" key="1">
    <citation type="submission" date="2016-10" db="EMBL/GenBank/DDBJ databases">
        <title>Draft genome sequence of Coniochaeta ligniaria NRRL30616, a lignocellulolytic fungus for bioabatement of inhibitors in plant biomass hydrolysates.</title>
        <authorList>
            <consortium name="DOE Joint Genome Institute"/>
            <person name="Jimenez D.J."/>
            <person name="Hector R.E."/>
            <person name="Riley R."/>
            <person name="Sun H."/>
            <person name="Grigoriev I.V."/>
            <person name="Van Elsas J.D."/>
            <person name="Nichols N.N."/>
        </authorList>
    </citation>
    <scope>NUCLEOTIDE SEQUENCE [LARGE SCALE GENOMIC DNA]</scope>
    <source>
        <strain evidence="2 3">NRRL 30616</strain>
    </source>
</reference>
<evidence type="ECO:0000313" key="3">
    <source>
        <dbReference type="Proteomes" id="UP000182658"/>
    </source>
</evidence>
<sequence length="326" mass="35973">MMLTMMLTTFYCLFNLAISSSFAYPDAHLVPAVAFSFAADYGTVALHLTNDSSVSLAKLAGTPGYKTFMRREQALPPDSWFCSIWGTCARNPDIDAANAMINALKSSAEEYFGTTFCFVSIAVPDARQTNYQREIFEAAINASGLRQPFSTQSAAKQAVFANQPEDIDMIPDQQIALAIEYSRAGLNLELFCDDGGILDSLRIDHNLGLGADDPDRAHWNAVLSALERISKPPFPNCPSWDSTVHKKINYIVLYGDSVKNTELLRVVARAVGEEVVAEARWWEPEFGIALSLARTSYSVQNSNDFEDRPAFGCRWRSGLYSGTAEL</sequence>